<name>A0A934IPV7_9HYPH</name>
<protein>
    <submittedName>
        <fullName evidence="3">MerR family transcriptional regulator</fullName>
    </submittedName>
</protein>
<sequence length="164" mass="17504">MGKAGAGEETGSGRAIITAGRLATLLGVPVSILAYLEARVPEIRALVEGRERVYRAKDAVLLAGLSELLYGEGLSFREVVELMRSGGRQKIVERGRRRLAGALGPARSTPRAGERRAIPPDAMVRPKGLQPVNGTGHRTPALSREAASVLSELMECVRLLEAAR</sequence>
<evidence type="ECO:0000313" key="4">
    <source>
        <dbReference type="Proteomes" id="UP000609531"/>
    </source>
</evidence>
<dbReference type="AlphaFoldDB" id="A0A934IPV7"/>
<dbReference type="Proteomes" id="UP000609531">
    <property type="component" value="Unassembled WGS sequence"/>
</dbReference>
<organism evidence="3 4">
    <name type="scientific">Acuticoccus mangrovi</name>
    <dbReference type="NCBI Taxonomy" id="2796142"/>
    <lineage>
        <taxon>Bacteria</taxon>
        <taxon>Pseudomonadati</taxon>
        <taxon>Pseudomonadota</taxon>
        <taxon>Alphaproteobacteria</taxon>
        <taxon>Hyphomicrobiales</taxon>
        <taxon>Amorphaceae</taxon>
        <taxon>Acuticoccus</taxon>
    </lineage>
</organism>
<dbReference type="GO" id="GO:0003677">
    <property type="term" value="F:DNA binding"/>
    <property type="evidence" value="ECO:0007669"/>
    <property type="project" value="InterPro"/>
</dbReference>
<evidence type="ECO:0000313" key="3">
    <source>
        <dbReference type="EMBL" id="MBJ3776496.1"/>
    </source>
</evidence>
<dbReference type="EMBL" id="JAEKJA010000009">
    <property type="protein sequence ID" value="MBJ3776496.1"/>
    <property type="molecule type" value="Genomic_DNA"/>
</dbReference>
<gene>
    <name evidence="3" type="ORF">JCR33_12390</name>
</gene>
<dbReference type="InterPro" id="IPR000551">
    <property type="entry name" value="MerR-type_HTH_dom"/>
</dbReference>
<evidence type="ECO:0000256" key="1">
    <source>
        <dbReference type="SAM" id="MobiDB-lite"/>
    </source>
</evidence>
<proteinExistence type="predicted"/>
<feature type="domain" description="HTH merR-type" evidence="2">
    <location>
        <begin position="18"/>
        <end position="85"/>
    </location>
</feature>
<dbReference type="GO" id="GO:0006355">
    <property type="term" value="P:regulation of DNA-templated transcription"/>
    <property type="evidence" value="ECO:0007669"/>
    <property type="project" value="InterPro"/>
</dbReference>
<evidence type="ECO:0000259" key="2">
    <source>
        <dbReference type="Pfam" id="PF13411"/>
    </source>
</evidence>
<comment type="caution">
    <text evidence="3">The sequence shown here is derived from an EMBL/GenBank/DDBJ whole genome shotgun (WGS) entry which is preliminary data.</text>
</comment>
<dbReference type="Pfam" id="PF13411">
    <property type="entry name" value="MerR_1"/>
    <property type="match status" value="1"/>
</dbReference>
<accession>A0A934IPV7</accession>
<keyword evidence="4" id="KW-1185">Reference proteome</keyword>
<dbReference type="RefSeq" id="WP_198882395.1">
    <property type="nucleotide sequence ID" value="NZ_JAEKJA010000009.1"/>
</dbReference>
<feature type="region of interest" description="Disordered" evidence="1">
    <location>
        <begin position="102"/>
        <end position="140"/>
    </location>
</feature>
<reference evidence="3" key="1">
    <citation type="submission" date="2020-12" db="EMBL/GenBank/DDBJ databases">
        <title>Bacterial taxonomy.</title>
        <authorList>
            <person name="Pan X."/>
        </authorList>
    </citation>
    <scope>NUCLEOTIDE SEQUENCE</scope>
    <source>
        <strain evidence="3">B2012</strain>
    </source>
</reference>